<keyword evidence="4" id="KW-1185">Reference proteome</keyword>
<proteinExistence type="predicted"/>
<reference evidence="3 4" key="1">
    <citation type="submission" date="2024-09" db="EMBL/GenBank/DDBJ databases">
        <authorList>
            <person name="Sun Q."/>
            <person name="Mori K."/>
        </authorList>
    </citation>
    <scope>NUCLEOTIDE SEQUENCE [LARGE SCALE GENOMIC DNA]</scope>
    <source>
        <strain evidence="3 4">JCM 13503</strain>
    </source>
</reference>
<dbReference type="Pfam" id="PF00072">
    <property type="entry name" value="Response_reg"/>
    <property type="match status" value="1"/>
</dbReference>
<comment type="caution">
    <text evidence="3">The sequence shown here is derived from an EMBL/GenBank/DDBJ whole genome shotgun (WGS) entry which is preliminary data.</text>
</comment>
<evidence type="ECO:0000313" key="4">
    <source>
        <dbReference type="Proteomes" id="UP001589733"/>
    </source>
</evidence>
<dbReference type="EMBL" id="JBHLYR010000091">
    <property type="protein sequence ID" value="MFB9995463.1"/>
    <property type="molecule type" value="Genomic_DNA"/>
</dbReference>
<dbReference type="InterPro" id="IPR001789">
    <property type="entry name" value="Sig_transdc_resp-reg_receiver"/>
</dbReference>
<feature type="domain" description="Response regulatory" evidence="2">
    <location>
        <begin position="1"/>
        <end position="95"/>
    </location>
</feature>
<evidence type="ECO:0000259" key="2">
    <source>
        <dbReference type="PROSITE" id="PS50110"/>
    </source>
</evidence>
<dbReference type="InterPro" id="IPR011006">
    <property type="entry name" value="CheY-like_superfamily"/>
</dbReference>
<dbReference type="Proteomes" id="UP001589733">
    <property type="component" value="Unassembled WGS sequence"/>
</dbReference>
<dbReference type="PROSITE" id="PS50110">
    <property type="entry name" value="RESPONSE_REGULATORY"/>
    <property type="match status" value="1"/>
</dbReference>
<dbReference type="InterPro" id="IPR052893">
    <property type="entry name" value="TCS_response_regulator"/>
</dbReference>
<keyword evidence="1" id="KW-0597">Phosphoprotein</keyword>
<dbReference type="CDD" id="cd17557">
    <property type="entry name" value="REC_Rcp-like"/>
    <property type="match status" value="1"/>
</dbReference>
<feature type="modified residue" description="4-aspartylphosphate" evidence="1">
    <location>
        <position position="28"/>
    </location>
</feature>
<protein>
    <submittedName>
        <fullName evidence="3">Response regulator</fullName>
    </submittedName>
</protein>
<dbReference type="SUPFAM" id="SSF52172">
    <property type="entry name" value="CheY-like"/>
    <property type="match status" value="1"/>
</dbReference>
<dbReference type="PANTHER" id="PTHR44520:SF2">
    <property type="entry name" value="RESPONSE REGULATOR RCP1"/>
    <property type="match status" value="1"/>
</dbReference>
<gene>
    <name evidence="3" type="ORF">ACFFLM_26380</name>
</gene>
<name>A0ABV6B6S0_9DEIO</name>
<dbReference type="RefSeq" id="WP_380017463.1">
    <property type="nucleotide sequence ID" value="NZ_JBHLYR010000091.1"/>
</dbReference>
<sequence length="112" mass="12683">MATYQSGRDVFKALQSPSVVCPDVVLLDINMPQMSGFDVLKALKADERLNLIPVVMLTTSTAEQDVKQAYSLFASPYRVKSADFAGFIQQVESFIKFWKIKRFLNWPTPLSF</sequence>
<dbReference type="Gene3D" id="3.40.50.2300">
    <property type="match status" value="1"/>
</dbReference>
<evidence type="ECO:0000313" key="3">
    <source>
        <dbReference type="EMBL" id="MFB9995463.1"/>
    </source>
</evidence>
<evidence type="ECO:0000256" key="1">
    <source>
        <dbReference type="PROSITE-ProRule" id="PRU00169"/>
    </source>
</evidence>
<organism evidence="3 4">
    <name type="scientific">Deinococcus oregonensis</name>
    <dbReference type="NCBI Taxonomy" id="1805970"/>
    <lineage>
        <taxon>Bacteria</taxon>
        <taxon>Thermotogati</taxon>
        <taxon>Deinococcota</taxon>
        <taxon>Deinococci</taxon>
        <taxon>Deinococcales</taxon>
        <taxon>Deinococcaceae</taxon>
        <taxon>Deinococcus</taxon>
    </lineage>
</organism>
<dbReference type="PANTHER" id="PTHR44520">
    <property type="entry name" value="RESPONSE REGULATOR RCP1-RELATED"/>
    <property type="match status" value="1"/>
</dbReference>
<accession>A0ABV6B6S0</accession>